<reference evidence="4 5" key="1">
    <citation type="submission" date="2017-12" db="EMBL/GenBank/DDBJ databases">
        <title>Genome sequence of the active heterotrophic nitrifier-denitrifier, Cupriavidus pauculus UM1.</title>
        <authorList>
            <person name="Putonti C."/>
            <person name="Castignetti D."/>
        </authorList>
    </citation>
    <scope>NUCLEOTIDE SEQUENCE [LARGE SCALE GENOMIC DNA]</scope>
    <source>
        <strain evidence="4 5">UM1</strain>
    </source>
</reference>
<feature type="domain" description="Sodium symporter small subunit" evidence="3">
    <location>
        <begin position="18"/>
        <end position="86"/>
    </location>
</feature>
<evidence type="ECO:0000256" key="1">
    <source>
        <dbReference type="SAM" id="MobiDB-lite"/>
    </source>
</evidence>
<feature type="transmembrane region" description="Helical" evidence="2">
    <location>
        <begin position="55"/>
        <end position="77"/>
    </location>
</feature>
<dbReference type="EMBL" id="PJRP01000001">
    <property type="protein sequence ID" value="PLQ02366.1"/>
    <property type="molecule type" value="Genomic_DNA"/>
</dbReference>
<dbReference type="OrthoDB" id="9797746at2"/>
<evidence type="ECO:0000259" key="3">
    <source>
        <dbReference type="Pfam" id="PF13937"/>
    </source>
</evidence>
<dbReference type="STRING" id="82633.GCA_000974605_05029"/>
<protein>
    <submittedName>
        <fullName evidence="4">DUF4212 domain-containing protein</fullName>
    </submittedName>
</protein>
<dbReference type="AlphaFoldDB" id="A0A2N5CJF9"/>
<organism evidence="4 5">
    <name type="scientific">Cupriavidus pauculus</name>
    <dbReference type="NCBI Taxonomy" id="82633"/>
    <lineage>
        <taxon>Bacteria</taxon>
        <taxon>Pseudomonadati</taxon>
        <taxon>Pseudomonadota</taxon>
        <taxon>Betaproteobacteria</taxon>
        <taxon>Burkholderiales</taxon>
        <taxon>Burkholderiaceae</taxon>
        <taxon>Cupriavidus</taxon>
    </lineage>
</organism>
<gene>
    <name evidence="4" type="ORF">CYJ10_03485</name>
</gene>
<dbReference type="Proteomes" id="UP000234341">
    <property type="component" value="Unassembled WGS sequence"/>
</dbReference>
<evidence type="ECO:0000256" key="2">
    <source>
        <dbReference type="SAM" id="Phobius"/>
    </source>
</evidence>
<name>A0A2N5CJF9_9BURK</name>
<feature type="transmembrane region" description="Helical" evidence="2">
    <location>
        <begin position="21"/>
        <end position="43"/>
    </location>
</feature>
<comment type="caution">
    <text evidence="4">The sequence shown here is derived from an EMBL/GenBank/DDBJ whole genome shotgun (WGS) entry which is preliminary data.</text>
</comment>
<keyword evidence="2" id="KW-0472">Membrane</keyword>
<dbReference type="NCBIfam" id="TIGR03647">
    <property type="entry name" value="Na_symport_sm"/>
    <property type="match status" value="1"/>
</dbReference>
<sequence>MTRKPPRDRMTPLERRGWHHNVRWIVALLAAWFLITFGISWFARDLRFDFLGWPFSFWMAAQGSLILYVLMAALYAWRMNRADDEMHARESELAGAGIHIEAHPSPPAQPDGAGEKPRHDPL</sequence>
<keyword evidence="2" id="KW-1133">Transmembrane helix</keyword>
<dbReference type="Pfam" id="PF13937">
    <property type="entry name" value="DUF4212"/>
    <property type="match status" value="1"/>
</dbReference>
<feature type="region of interest" description="Disordered" evidence="1">
    <location>
        <begin position="99"/>
        <end position="122"/>
    </location>
</feature>
<dbReference type="RefSeq" id="WP_101680140.1">
    <property type="nucleotide sequence ID" value="NZ_PJRP01000001.1"/>
</dbReference>
<evidence type="ECO:0000313" key="4">
    <source>
        <dbReference type="EMBL" id="PLQ02366.1"/>
    </source>
</evidence>
<proteinExistence type="predicted"/>
<accession>A0A2N5CJF9</accession>
<feature type="compositionally biased region" description="Basic and acidic residues" evidence="1">
    <location>
        <begin position="113"/>
        <end position="122"/>
    </location>
</feature>
<dbReference type="InterPro" id="IPR019886">
    <property type="entry name" value="Na_symporter_ssu"/>
</dbReference>
<keyword evidence="2" id="KW-0812">Transmembrane</keyword>
<evidence type="ECO:0000313" key="5">
    <source>
        <dbReference type="Proteomes" id="UP000234341"/>
    </source>
</evidence>